<dbReference type="EMBL" id="OBDO01000001">
    <property type="protein sequence ID" value="SNX95027.1"/>
    <property type="molecule type" value="Genomic_DNA"/>
</dbReference>
<dbReference type="Proteomes" id="UP000219514">
    <property type="component" value="Unassembled WGS sequence"/>
</dbReference>
<dbReference type="PANTHER" id="PTHR33990">
    <property type="entry name" value="PROTEIN YJDN-RELATED"/>
    <property type="match status" value="1"/>
</dbReference>
<protein>
    <submittedName>
        <fullName evidence="2">Glyoxalase superfamily enzyme, possibly 3-demethylubiquinone-9 3-methyltransferase</fullName>
    </submittedName>
</protein>
<feature type="domain" description="PhnB-like" evidence="1">
    <location>
        <begin position="3"/>
        <end position="119"/>
    </location>
</feature>
<evidence type="ECO:0000313" key="2">
    <source>
        <dbReference type="EMBL" id="SNX95027.1"/>
    </source>
</evidence>
<gene>
    <name evidence="2" type="ORF">SAMN06893097_101830</name>
</gene>
<evidence type="ECO:0000259" key="1">
    <source>
        <dbReference type="Pfam" id="PF06983"/>
    </source>
</evidence>
<dbReference type="InterPro" id="IPR028973">
    <property type="entry name" value="PhnB-like"/>
</dbReference>
<dbReference type="RefSeq" id="WP_097204570.1">
    <property type="nucleotide sequence ID" value="NZ_JACHXB010000001.1"/>
</dbReference>
<dbReference type="GO" id="GO:0032259">
    <property type="term" value="P:methylation"/>
    <property type="evidence" value="ECO:0007669"/>
    <property type="project" value="UniProtKB-KW"/>
</dbReference>
<organism evidence="2 3">
    <name type="scientific">Geodermatophilus sabuli</name>
    <dbReference type="NCBI Taxonomy" id="1564158"/>
    <lineage>
        <taxon>Bacteria</taxon>
        <taxon>Bacillati</taxon>
        <taxon>Actinomycetota</taxon>
        <taxon>Actinomycetes</taxon>
        <taxon>Geodermatophilales</taxon>
        <taxon>Geodermatophilaceae</taxon>
        <taxon>Geodermatophilus</taxon>
    </lineage>
</organism>
<dbReference type="Pfam" id="PF06983">
    <property type="entry name" value="3-dmu-9_3-mt"/>
    <property type="match status" value="1"/>
</dbReference>
<keyword evidence="2" id="KW-0808">Transferase</keyword>
<dbReference type="AlphaFoldDB" id="A0A285E7N9"/>
<dbReference type="OrthoDB" id="9806473at2"/>
<keyword evidence="2" id="KW-0830">Ubiquinone</keyword>
<proteinExistence type="predicted"/>
<dbReference type="PANTHER" id="PTHR33990:SF2">
    <property type="entry name" value="PHNB-LIKE DOMAIN-CONTAINING PROTEIN"/>
    <property type="match status" value="1"/>
</dbReference>
<name>A0A285E7N9_9ACTN</name>
<keyword evidence="2" id="KW-0489">Methyltransferase</keyword>
<keyword evidence="3" id="KW-1185">Reference proteome</keyword>
<accession>A0A285E7N9</accession>
<dbReference type="Gene3D" id="3.10.180.10">
    <property type="entry name" value="2,3-Dihydroxybiphenyl 1,2-Dioxygenase, domain 1"/>
    <property type="match status" value="1"/>
</dbReference>
<dbReference type="InterPro" id="IPR009725">
    <property type="entry name" value="3_dmu_93_MTrfase"/>
</dbReference>
<sequence>MPKQIPCLWFDGQAEEAAKLYTSVFPNSSIGEVTRYGPDMPPPMKEGDVLTVDFTLDGQEYTALNGGPQFPFSEAISFQIMCADQEEADHYWNRLTADGGEESMCGWLKDRFGVSWQVVPTELMTLLKDPDPGRAQRATQAMLQMRRIDIAEIKRAADQVTA</sequence>
<dbReference type="CDD" id="cd06588">
    <property type="entry name" value="PhnB_like"/>
    <property type="match status" value="1"/>
</dbReference>
<dbReference type="SUPFAM" id="SSF54593">
    <property type="entry name" value="Glyoxalase/Bleomycin resistance protein/Dihydroxybiphenyl dioxygenase"/>
    <property type="match status" value="1"/>
</dbReference>
<evidence type="ECO:0000313" key="3">
    <source>
        <dbReference type="Proteomes" id="UP000219514"/>
    </source>
</evidence>
<dbReference type="GO" id="GO:0008168">
    <property type="term" value="F:methyltransferase activity"/>
    <property type="evidence" value="ECO:0007669"/>
    <property type="project" value="UniProtKB-KW"/>
</dbReference>
<dbReference type="PIRSF" id="PIRSF021700">
    <property type="entry name" value="3_dmu_93_MTrfase"/>
    <property type="match status" value="1"/>
</dbReference>
<dbReference type="InterPro" id="IPR029068">
    <property type="entry name" value="Glyas_Bleomycin-R_OHBP_Dase"/>
</dbReference>
<reference evidence="2 3" key="1">
    <citation type="submission" date="2017-09" db="EMBL/GenBank/DDBJ databases">
        <authorList>
            <person name="Ehlers B."/>
            <person name="Leendertz F.H."/>
        </authorList>
    </citation>
    <scope>NUCLEOTIDE SEQUENCE [LARGE SCALE GENOMIC DNA]</scope>
    <source>
        <strain evidence="2 3">DSM 46844</strain>
    </source>
</reference>